<sequence length="627" mass="68503">MAVPVCAADFAVRIAGVNRVGLQVSNYGFFGNSFGSRSPSFEFPLGKGYEHLSRAGLWVGARALDENGVFTGVSAAIVDNSQGSSGPAETEFTPLKGTLTERSRIQNAARYSPDAVSDQDLIAEYADTPAKPSSGFQREPHRPMHLRITQRTLGFTLQAADAFVVSSFTIHNDGPALQDVWVGLYAQIVSGNREAYSTWPPSAGSGPGSWYYKTYFEYDTTHAMVAERYCRALPIFEGCIVAYCPPWAGLQYLRSISHTPATPRAVHRWWVWSPGDTTRDEDVERYRLMSGGGAPNPELCPFDGSCSPIQLLSVGPFPRIEAGDSLVVDFAWVGGDDRARLTDYADYAAFAASIDYHLPSPPPSPRVRIEADDSRATIWWDDSPEFASDPTSPAPGGRDFEGYRLYLGLDRERPGLIAQYDLPDTTGFNTGLTRALAPQPLVADGITYRYRHEVTNLKNGFRYFGAITSYDTGDPGTPPLESGLGQNKFAVVPNARAGELGRVTVYPNPYRVDAAWDAGASSRRHYVWFAGLPARCTIRVYTLSGDLVYESAFDGSRYHGESASGLYDPVRDRDIQAPSQSGGAFAWDLITARGQAAATGLYVWSVEDRDTGAMSRGKLLLVKSDRE</sequence>
<protein>
    <recommendedName>
        <fullName evidence="3">Fibronectin type III domain-containing protein</fullName>
    </recommendedName>
</protein>
<reference evidence="1" key="1">
    <citation type="submission" date="2020-07" db="EMBL/GenBank/DDBJ databases">
        <title>Huge and variable diversity of episymbiotic CPR bacteria and DPANN archaea in groundwater ecosystems.</title>
        <authorList>
            <person name="He C.Y."/>
            <person name="Keren R."/>
            <person name="Whittaker M."/>
            <person name="Farag I.F."/>
            <person name="Doudna J."/>
            <person name="Cate J.H.D."/>
            <person name="Banfield J.F."/>
        </authorList>
    </citation>
    <scope>NUCLEOTIDE SEQUENCE</scope>
    <source>
        <strain evidence="1">NC_groundwater_1813_Pr3_B-0.1um_71_17</strain>
    </source>
</reference>
<organism evidence="1 2">
    <name type="scientific">Eiseniibacteriota bacterium</name>
    <dbReference type="NCBI Taxonomy" id="2212470"/>
    <lineage>
        <taxon>Bacteria</taxon>
        <taxon>Candidatus Eiseniibacteriota</taxon>
    </lineage>
</organism>
<evidence type="ECO:0000313" key="1">
    <source>
        <dbReference type="EMBL" id="MBI5168543.1"/>
    </source>
</evidence>
<evidence type="ECO:0000313" key="2">
    <source>
        <dbReference type="Proteomes" id="UP000696931"/>
    </source>
</evidence>
<evidence type="ECO:0008006" key="3">
    <source>
        <dbReference type="Google" id="ProtNLM"/>
    </source>
</evidence>
<gene>
    <name evidence="1" type="ORF">HZA61_03550</name>
</gene>
<proteinExistence type="predicted"/>
<dbReference type="Proteomes" id="UP000696931">
    <property type="component" value="Unassembled WGS sequence"/>
</dbReference>
<name>A0A933SB46_UNCEI</name>
<comment type="caution">
    <text evidence="1">The sequence shown here is derived from an EMBL/GenBank/DDBJ whole genome shotgun (WGS) entry which is preliminary data.</text>
</comment>
<accession>A0A933SB46</accession>
<dbReference type="AlphaFoldDB" id="A0A933SB46"/>
<dbReference type="EMBL" id="JACRIW010000030">
    <property type="protein sequence ID" value="MBI5168543.1"/>
    <property type="molecule type" value="Genomic_DNA"/>
</dbReference>